<evidence type="ECO:0000313" key="3">
    <source>
        <dbReference type="Proteomes" id="UP000325849"/>
    </source>
</evidence>
<feature type="chain" id="PRO_5039231771" description="Lipoprotein" evidence="1">
    <location>
        <begin position="30"/>
        <end position="226"/>
    </location>
</feature>
<dbReference type="PROSITE" id="PS51257">
    <property type="entry name" value="PROKAR_LIPOPROTEIN"/>
    <property type="match status" value="1"/>
</dbReference>
<dbReference type="EMBL" id="VJZD01000222">
    <property type="protein sequence ID" value="MPY36439.1"/>
    <property type="molecule type" value="Genomic_DNA"/>
</dbReference>
<reference evidence="2 3" key="1">
    <citation type="submission" date="2019-07" db="EMBL/GenBank/DDBJ databases">
        <title>New species of Amycolatopsis and Streptomyces.</title>
        <authorList>
            <person name="Duangmal K."/>
            <person name="Teo W.F.A."/>
            <person name="Lipun K."/>
        </authorList>
    </citation>
    <scope>NUCLEOTIDE SEQUENCE [LARGE SCALE GENOMIC DNA]</scope>
    <source>
        <strain evidence="2 3">NBRC 109810</strain>
    </source>
</reference>
<name>A0A5N8VN58_9ACTN</name>
<sequence length="226" mass="23726">MVRGRLLTKVRRRGWAAVALLCAVVPSAAGCTAVAGKPSVRDAATGAVRADVRAASPAPSCSGGAFRWSSVHRGYRLTEISPVVTDDRKGGWITFRLGLVRNIVPRVDTSDGSVSAHRVLVALAEHLSEGLDAEQLAAPGEESADRDHTPARVEAVGNGQRLVEAEGVLVVEASFTVTCPGRDVHGSVTTWFGNAEDSIACGVDPGEHAMPKEAYELACGPLPLRR</sequence>
<dbReference type="RefSeq" id="WP_152894094.1">
    <property type="nucleotide sequence ID" value="NZ_VJZD01000222.1"/>
</dbReference>
<keyword evidence="1" id="KW-0732">Signal</keyword>
<evidence type="ECO:0008006" key="4">
    <source>
        <dbReference type="Google" id="ProtNLM"/>
    </source>
</evidence>
<keyword evidence="3" id="KW-1185">Reference proteome</keyword>
<evidence type="ECO:0000313" key="2">
    <source>
        <dbReference type="EMBL" id="MPY36439.1"/>
    </source>
</evidence>
<accession>A0A5N8VN58</accession>
<gene>
    <name evidence="2" type="ORF">FNH09_36025</name>
</gene>
<dbReference type="Proteomes" id="UP000325849">
    <property type="component" value="Unassembled WGS sequence"/>
</dbReference>
<feature type="signal peptide" evidence="1">
    <location>
        <begin position="1"/>
        <end position="29"/>
    </location>
</feature>
<organism evidence="2 3">
    <name type="scientific">Streptomyces adustus</name>
    <dbReference type="NCBI Taxonomy" id="1609272"/>
    <lineage>
        <taxon>Bacteria</taxon>
        <taxon>Bacillati</taxon>
        <taxon>Actinomycetota</taxon>
        <taxon>Actinomycetes</taxon>
        <taxon>Kitasatosporales</taxon>
        <taxon>Streptomycetaceae</taxon>
        <taxon>Streptomyces</taxon>
    </lineage>
</organism>
<evidence type="ECO:0000256" key="1">
    <source>
        <dbReference type="SAM" id="SignalP"/>
    </source>
</evidence>
<protein>
    <recommendedName>
        <fullName evidence="4">Lipoprotein</fullName>
    </recommendedName>
</protein>
<comment type="caution">
    <text evidence="2">The sequence shown here is derived from an EMBL/GenBank/DDBJ whole genome shotgun (WGS) entry which is preliminary data.</text>
</comment>
<dbReference type="AlphaFoldDB" id="A0A5N8VN58"/>
<proteinExistence type="predicted"/>